<evidence type="ECO:0000313" key="2">
    <source>
        <dbReference type="Proteomes" id="UP000070319"/>
    </source>
</evidence>
<accession>A0A139LVL7</accession>
<comment type="caution">
    <text evidence="1">The sequence shown here is derived from an EMBL/GenBank/DDBJ whole genome shotgun (WGS) entry which is preliminary data.</text>
</comment>
<proteinExistence type="predicted"/>
<gene>
    <name evidence="1" type="ORF">HMPREF2531_00029</name>
</gene>
<sequence length="54" mass="6472">MNGEIFVGDKRSEEVLNNGMDLPMDLPKWTYDNVHIVYFGLKWTYDFTLKKRVF</sequence>
<name>A0A139LVL7_9BACE</name>
<dbReference type="Proteomes" id="UP000070319">
    <property type="component" value="Unassembled WGS sequence"/>
</dbReference>
<dbReference type="PATRIC" id="fig|329854.7.peg.29"/>
<reference evidence="1 2" key="1">
    <citation type="submission" date="2016-02" db="EMBL/GenBank/DDBJ databases">
        <authorList>
            <person name="Wen L."/>
            <person name="He K."/>
            <person name="Yang H."/>
        </authorList>
    </citation>
    <scope>NUCLEOTIDE SEQUENCE [LARGE SCALE GENOMIC DNA]</scope>
    <source>
        <strain evidence="1 2">KLE1704</strain>
    </source>
</reference>
<organism evidence="1">
    <name type="scientific">Bacteroides intestinalis</name>
    <dbReference type="NCBI Taxonomy" id="329854"/>
    <lineage>
        <taxon>Bacteria</taxon>
        <taxon>Pseudomonadati</taxon>
        <taxon>Bacteroidota</taxon>
        <taxon>Bacteroidia</taxon>
        <taxon>Bacteroidales</taxon>
        <taxon>Bacteroidaceae</taxon>
        <taxon>Bacteroides</taxon>
    </lineage>
</organism>
<dbReference type="EMBL" id="LTDF01000003">
    <property type="protein sequence ID" value="KXT55499.1"/>
    <property type="molecule type" value="Genomic_DNA"/>
</dbReference>
<evidence type="ECO:0000313" key="1">
    <source>
        <dbReference type="EMBL" id="KXT55499.1"/>
    </source>
</evidence>
<protein>
    <submittedName>
        <fullName evidence="1">Uncharacterized protein</fullName>
    </submittedName>
</protein>
<dbReference type="AlphaFoldDB" id="A0A139LVL7"/>